<sequence>MVFMLMYSLITRAFNMCSLRKSLISNKLGG</sequence>
<proteinExistence type="predicted"/>
<protein>
    <submittedName>
        <fullName evidence="1">Uncharacterized protein</fullName>
    </submittedName>
</protein>
<keyword evidence="2" id="KW-1185">Reference proteome</keyword>
<name>A0AAF0PU24_SOLVR</name>
<dbReference type="EMBL" id="CP133612">
    <property type="protein sequence ID" value="WMV09905.1"/>
    <property type="molecule type" value="Genomic_DNA"/>
</dbReference>
<dbReference type="Proteomes" id="UP001234989">
    <property type="component" value="Chromosome 1"/>
</dbReference>
<dbReference type="AlphaFoldDB" id="A0AAF0PU24"/>
<organism evidence="1 2">
    <name type="scientific">Solanum verrucosum</name>
    <dbReference type="NCBI Taxonomy" id="315347"/>
    <lineage>
        <taxon>Eukaryota</taxon>
        <taxon>Viridiplantae</taxon>
        <taxon>Streptophyta</taxon>
        <taxon>Embryophyta</taxon>
        <taxon>Tracheophyta</taxon>
        <taxon>Spermatophyta</taxon>
        <taxon>Magnoliopsida</taxon>
        <taxon>eudicotyledons</taxon>
        <taxon>Gunneridae</taxon>
        <taxon>Pentapetalae</taxon>
        <taxon>asterids</taxon>
        <taxon>lamiids</taxon>
        <taxon>Solanales</taxon>
        <taxon>Solanaceae</taxon>
        <taxon>Solanoideae</taxon>
        <taxon>Solaneae</taxon>
        <taxon>Solanum</taxon>
    </lineage>
</organism>
<accession>A0AAF0PU24</accession>
<reference evidence="1" key="1">
    <citation type="submission" date="2023-08" db="EMBL/GenBank/DDBJ databases">
        <title>A de novo genome assembly of Solanum verrucosum Schlechtendal, a Mexican diploid species geographically isolated from the other diploid A-genome species in potato relatives.</title>
        <authorList>
            <person name="Hosaka K."/>
        </authorList>
    </citation>
    <scope>NUCLEOTIDE SEQUENCE</scope>
    <source>
        <tissue evidence="1">Young leaves</tissue>
    </source>
</reference>
<evidence type="ECO:0000313" key="2">
    <source>
        <dbReference type="Proteomes" id="UP001234989"/>
    </source>
</evidence>
<evidence type="ECO:0000313" key="1">
    <source>
        <dbReference type="EMBL" id="WMV09905.1"/>
    </source>
</evidence>
<gene>
    <name evidence="1" type="ORF">MTR67_003290</name>
</gene>